<dbReference type="EMBL" id="QZEW01000083">
    <property type="protein sequence ID" value="RJL07805.1"/>
    <property type="molecule type" value="Genomic_DNA"/>
</dbReference>
<protein>
    <recommendedName>
        <fullName evidence="4">DUF3299 domain-containing protein</fullName>
    </recommendedName>
</protein>
<evidence type="ECO:0000313" key="3">
    <source>
        <dbReference type="Proteomes" id="UP000283587"/>
    </source>
</evidence>
<sequence>MDRRAFAATAAALLLQPRLALAEAVPLRFADLYVRGRELTPAAAALDGQLVQMTGYMAPPLKPQIDFFVLTRRPMSVCPFCETEAEWPIDIVLAYSERPVEVVRYTDLIRVTGRFETGFETDEETGFVSFLRLRDITYRRL</sequence>
<organism evidence="2 3">
    <name type="scientific">Paracoccus siganidrum</name>
    <dbReference type="NCBI Taxonomy" id="1276757"/>
    <lineage>
        <taxon>Bacteria</taxon>
        <taxon>Pseudomonadati</taxon>
        <taxon>Pseudomonadota</taxon>
        <taxon>Alphaproteobacteria</taxon>
        <taxon>Rhodobacterales</taxon>
        <taxon>Paracoccaceae</taxon>
        <taxon>Paracoccus</taxon>
    </lineage>
</organism>
<comment type="caution">
    <text evidence="2">The sequence shown here is derived from an EMBL/GenBank/DDBJ whole genome shotgun (WGS) entry which is preliminary data.</text>
</comment>
<keyword evidence="3" id="KW-1185">Reference proteome</keyword>
<evidence type="ECO:0008006" key="4">
    <source>
        <dbReference type="Google" id="ProtNLM"/>
    </source>
</evidence>
<dbReference type="AlphaFoldDB" id="A0A419A3G5"/>
<evidence type="ECO:0000313" key="2">
    <source>
        <dbReference type="EMBL" id="RJL07805.1"/>
    </source>
</evidence>
<dbReference type="Proteomes" id="UP000283587">
    <property type="component" value="Unassembled WGS sequence"/>
</dbReference>
<dbReference type="Gene3D" id="2.40.50.870">
    <property type="entry name" value="Protein of unknown function (DUF3299)"/>
    <property type="match status" value="1"/>
</dbReference>
<name>A0A419A3G5_9RHOB</name>
<dbReference type="OrthoDB" id="2583024at2"/>
<proteinExistence type="predicted"/>
<accession>A0A419A3G5</accession>
<feature type="chain" id="PRO_5019239783" description="DUF3299 domain-containing protein" evidence="1">
    <location>
        <begin position="23"/>
        <end position="141"/>
    </location>
</feature>
<gene>
    <name evidence="2" type="ORF">D3P05_17040</name>
</gene>
<keyword evidence="1" id="KW-0732">Signal</keyword>
<feature type="signal peptide" evidence="1">
    <location>
        <begin position="1"/>
        <end position="22"/>
    </location>
</feature>
<reference evidence="3" key="1">
    <citation type="submission" date="2018-09" db="EMBL/GenBank/DDBJ databases">
        <title>Paracoccus onubensis nov. sp. a moderate halophilic bacterium isolated from Gruta de las Maravillas (Aracena, Spain).</title>
        <authorList>
            <person name="Jurado V."/>
            <person name="Gutierrez-Patricio S."/>
            <person name="Gonzalez-Pimentel J.L."/>
            <person name="Miller A.Z."/>
            <person name="Laiz L."/>
            <person name="Saiz-Jimenez C."/>
        </authorList>
    </citation>
    <scope>NUCLEOTIDE SEQUENCE [LARGE SCALE GENOMIC DNA]</scope>
    <source>
        <strain evidence="3">DSM 26381</strain>
    </source>
</reference>
<evidence type="ECO:0000256" key="1">
    <source>
        <dbReference type="SAM" id="SignalP"/>
    </source>
</evidence>
<dbReference type="RefSeq" id="WP_119899861.1">
    <property type="nucleotide sequence ID" value="NZ_QNRC01000003.1"/>
</dbReference>